<dbReference type="Proteomes" id="UP000605848">
    <property type="component" value="Unassembled WGS sequence"/>
</dbReference>
<accession>A0A937CW66</accession>
<comment type="subcellular location">
    <subcellularLocation>
        <location evidence="1">Membrane</location>
        <topology evidence="1">Multi-pass membrane protein</topology>
    </subcellularLocation>
</comment>
<gene>
    <name evidence="7" type="ORF">JKG68_03305</name>
</gene>
<evidence type="ECO:0000313" key="7">
    <source>
        <dbReference type="EMBL" id="MBL0402988.1"/>
    </source>
</evidence>
<dbReference type="PANTHER" id="PTHR23514">
    <property type="entry name" value="BYPASS OF STOP CODON PROTEIN 6"/>
    <property type="match status" value="1"/>
</dbReference>
<keyword evidence="8" id="KW-1185">Reference proteome</keyword>
<dbReference type="PANTHER" id="PTHR23514:SF13">
    <property type="entry name" value="INNER MEMBRANE PROTEIN YBJJ"/>
    <property type="match status" value="1"/>
</dbReference>
<keyword evidence="2 5" id="KW-0812">Transmembrane</keyword>
<dbReference type="PROSITE" id="PS50850">
    <property type="entry name" value="MFS"/>
    <property type="match status" value="1"/>
</dbReference>
<evidence type="ECO:0000256" key="5">
    <source>
        <dbReference type="SAM" id="Phobius"/>
    </source>
</evidence>
<feature type="transmembrane region" description="Helical" evidence="5">
    <location>
        <begin position="269"/>
        <end position="287"/>
    </location>
</feature>
<organism evidence="7 8">
    <name type="scientific">Microvirga aerilata</name>
    <dbReference type="NCBI Taxonomy" id="670292"/>
    <lineage>
        <taxon>Bacteria</taxon>
        <taxon>Pseudomonadati</taxon>
        <taxon>Pseudomonadota</taxon>
        <taxon>Alphaproteobacteria</taxon>
        <taxon>Hyphomicrobiales</taxon>
        <taxon>Methylobacteriaceae</taxon>
        <taxon>Microvirga</taxon>
    </lineage>
</organism>
<dbReference type="Pfam" id="PF07690">
    <property type="entry name" value="MFS_1"/>
    <property type="match status" value="1"/>
</dbReference>
<feature type="transmembrane region" description="Helical" evidence="5">
    <location>
        <begin position="293"/>
        <end position="312"/>
    </location>
</feature>
<feature type="transmembrane region" description="Helical" evidence="5">
    <location>
        <begin position="47"/>
        <end position="68"/>
    </location>
</feature>
<protein>
    <submittedName>
        <fullName evidence="7">MFS transporter</fullName>
    </submittedName>
</protein>
<dbReference type="GO" id="GO:0016020">
    <property type="term" value="C:membrane"/>
    <property type="evidence" value="ECO:0007669"/>
    <property type="project" value="UniProtKB-SubCell"/>
</dbReference>
<dbReference type="InterPro" id="IPR011701">
    <property type="entry name" value="MFS"/>
</dbReference>
<sequence length="386" mass="39604">MTQRDLFLARAAASALFFGNGFGIGTWAAQLPRFKVALGLSDGQLSLGLLAFSLGAVALMPVIGWAVAVVGSRTMTLIAAFSFAAALLLPGFAPSLGLFVVASLVAGACNGTMDIAMNTNATVVEKAWGSAIMSSFHAFFSLGGLAGAAVSGLLISLDVGIAPTLLLSCSGMGLLFLLAAFWTMGETDRTTEGHGFAWPRGAVILLAVLAMFCFIVEGAIVDWSAIYLQTVAGASLEAAVIGFAAFSLAMTICRFMGDFVVRHLGRVRTIQLGGLLSAFGLALAMLLPHPVPASIGFALVGVGLANTVPVLFSTAGQMDGIPPSMGVAMVATLGYGGLLLGPPLIGFGGELLSLRAMLGLLIGFAFIIIVMSQRALQRSTVQFSST</sequence>
<dbReference type="GO" id="GO:0022857">
    <property type="term" value="F:transmembrane transporter activity"/>
    <property type="evidence" value="ECO:0007669"/>
    <property type="project" value="InterPro"/>
</dbReference>
<feature type="transmembrane region" description="Helical" evidence="5">
    <location>
        <begin position="324"/>
        <end position="345"/>
    </location>
</feature>
<feature type="transmembrane region" description="Helical" evidence="5">
    <location>
        <begin position="203"/>
        <end position="226"/>
    </location>
</feature>
<evidence type="ECO:0000256" key="4">
    <source>
        <dbReference type="ARBA" id="ARBA00023136"/>
    </source>
</evidence>
<feature type="domain" description="Major facilitator superfamily (MFS) profile" evidence="6">
    <location>
        <begin position="7"/>
        <end position="374"/>
    </location>
</feature>
<dbReference type="InterPro" id="IPR051788">
    <property type="entry name" value="MFS_Transporter"/>
</dbReference>
<feature type="transmembrane region" description="Helical" evidence="5">
    <location>
        <begin position="161"/>
        <end position="182"/>
    </location>
</feature>
<dbReference type="InterPro" id="IPR036259">
    <property type="entry name" value="MFS_trans_sf"/>
</dbReference>
<feature type="transmembrane region" description="Helical" evidence="5">
    <location>
        <begin position="351"/>
        <end position="371"/>
    </location>
</feature>
<evidence type="ECO:0000259" key="6">
    <source>
        <dbReference type="PROSITE" id="PS50850"/>
    </source>
</evidence>
<dbReference type="SUPFAM" id="SSF103473">
    <property type="entry name" value="MFS general substrate transporter"/>
    <property type="match status" value="1"/>
</dbReference>
<keyword evidence="3 5" id="KW-1133">Transmembrane helix</keyword>
<feature type="transmembrane region" description="Helical" evidence="5">
    <location>
        <begin position="238"/>
        <end position="257"/>
    </location>
</feature>
<comment type="caution">
    <text evidence="7">The sequence shown here is derived from an EMBL/GenBank/DDBJ whole genome shotgun (WGS) entry which is preliminary data.</text>
</comment>
<dbReference type="AlphaFoldDB" id="A0A937CW66"/>
<reference evidence="7" key="1">
    <citation type="submission" date="2021-01" db="EMBL/GenBank/DDBJ databases">
        <title>Microvirga sp.</title>
        <authorList>
            <person name="Kim M.K."/>
        </authorList>
    </citation>
    <scope>NUCLEOTIDE SEQUENCE</scope>
    <source>
        <strain evidence="7">5420S-16</strain>
    </source>
</reference>
<dbReference type="Gene3D" id="1.20.1250.20">
    <property type="entry name" value="MFS general substrate transporter like domains"/>
    <property type="match status" value="2"/>
</dbReference>
<feature type="transmembrane region" description="Helical" evidence="5">
    <location>
        <begin position="136"/>
        <end position="155"/>
    </location>
</feature>
<keyword evidence="4 5" id="KW-0472">Membrane</keyword>
<dbReference type="CDD" id="cd17393">
    <property type="entry name" value="MFS_MosC_like"/>
    <property type="match status" value="1"/>
</dbReference>
<evidence type="ECO:0000313" key="8">
    <source>
        <dbReference type="Proteomes" id="UP000605848"/>
    </source>
</evidence>
<dbReference type="RefSeq" id="WP_202055843.1">
    <property type="nucleotide sequence ID" value="NZ_JAEQMY010000003.1"/>
</dbReference>
<evidence type="ECO:0000256" key="1">
    <source>
        <dbReference type="ARBA" id="ARBA00004141"/>
    </source>
</evidence>
<evidence type="ECO:0000256" key="3">
    <source>
        <dbReference type="ARBA" id="ARBA00022989"/>
    </source>
</evidence>
<evidence type="ECO:0000256" key="2">
    <source>
        <dbReference type="ARBA" id="ARBA00022692"/>
    </source>
</evidence>
<dbReference type="InterPro" id="IPR020846">
    <property type="entry name" value="MFS_dom"/>
</dbReference>
<proteinExistence type="predicted"/>
<dbReference type="EMBL" id="JAEQMY010000003">
    <property type="protein sequence ID" value="MBL0402988.1"/>
    <property type="molecule type" value="Genomic_DNA"/>
</dbReference>
<name>A0A937CW66_9HYPH</name>